<reference evidence="1 2" key="2">
    <citation type="submission" date="2017-10" db="EMBL/GenBank/DDBJ databases">
        <title>Extensive intraspecific genome diversity in a model arbuscular mycorrhizal fungus.</title>
        <authorList>
            <person name="Chen E.C.H."/>
            <person name="Morin E."/>
            <person name="Baudet D."/>
            <person name="Noel J."/>
            <person name="Ndikumana S."/>
            <person name="Charron P."/>
            <person name="St-Onge C."/>
            <person name="Giorgi J."/>
            <person name="Grigoriev I.V."/>
            <person name="Roux C."/>
            <person name="Martin F.M."/>
            <person name="Corradi N."/>
        </authorList>
    </citation>
    <scope>NUCLEOTIDE SEQUENCE [LARGE SCALE GENOMIC DNA]</scope>
    <source>
        <strain evidence="1 2">C2</strain>
    </source>
</reference>
<dbReference type="VEuPathDB" id="FungiDB:RhiirA1_473522"/>
<sequence length="551" mass="62735">MDNKKHNFSPHPSPLIKFGQINVNGLCSPVRQQHLLNFFLHSSFGALSVNDTRLSPSNTKFIFKNEYSQHHFRSYWACSSSSRPHDDVGILLRNPLHKHVQIIDPWKGRLLKLDLFFHQTKISIISIYYPPSGSIHQSICNDLIAKLLSWLDYARTNNYFVIILGDFNIDEVAHSHYSSNHFKLLRLLSSRVFTDHQATFFHDNGSSRLDYIWSSPGFPAPGLFSQVITCPNLLDRPFTDHKVLTTVFDFSSCLAILAKSRLKQKKEMRTIFSYASTSVEQWNNFTTEVDDSLGVYLDKQYHPNIDFSSLSLDLPSYSTTPVSVFKSFLRSQKNLVSAFLSTKFAQHLSDSVEYYTALRDEHFSNSLGTFIDSALSVEKRSIVLDRVLVVLDSTPTLLTDPSDIKQAAITHFQSIISPPLDYIWSSPGFPAPGLFSQVVACPNLLDRSFTDHKVLITIFDFSSCLAILARSRLKQKKEMRTIFTYTFTLVEQWINFAIEVDDSLGVYLDKQYHSGFDFSSLSLDHMWHALKAAILSAAVETLPFQKVSNTH</sequence>
<dbReference type="InterPro" id="IPR036691">
    <property type="entry name" value="Endo/exonu/phosph_ase_sf"/>
</dbReference>
<name>A0A2N1MUY7_9GLOM</name>
<dbReference type="AlphaFoldDB" id="A0A2N1MUY7"/>
<organism evidence="1 2">
    <name type="scientific">Rhizophagus irregularis</name>
    <dbReference type="NCBI Taxonomy" id="588596"/>
    <lineage>
        <taxon>Eukaryota</taxon>
        <taxon>Fungi</taxon>
        <taxon>Fungi incertae sedis</taxon>
        <taxon>Mucoromycota</taxon>
        <taxon>Glomeromycotina</taxon>
        <taxon>Glomeromycetes</taxon>
        <taxon>Glomerales</taxon>
        <taxon>Glomeraceae</taxon>
        <taxon>Rhizophagus</taxon>
    </lineage>
</organism>
<dbReference type="VEuPathDB" id="FungiDB:RhiirA1_476192"/>
<gene>
    <name evidence="1" type="ORF">RhiirC2_786133</name>
</gene>
<accession>A0A2N1MUY7</accession>
<comment type="caution">
    <text evidence="1">The sequence shown here is derived from an EMBL/GenBank/DDBJ whole genome shotgun (WGS) entry which is preliminary data.</text>
</comment>
<dbReference type="EMBL" id="LLXL01001258">
    <property type="protein sequence ID" value="PKK65461.1"/>
    <property type="molecule type" value="Genomic_DNA"/>
</dbReference>
<proteinExistence type="predicted"/>
<protein>
    <submittedName>
        <fullName evidence="1">DNase I-like protein</fullName>
    </submittedName>
</protein>
<evidence type="ECO:0000313" key="2">
    <source>
        <dbReference type="Proteomes" id="UP000233469"/>
    </source>
</evidence>
<evidence type="ECO:0000313" key="1">
    <source>
        <dbReference type="EMBL" id="PKK65461.1"/>
    </source>
</evidence>
<dbReference type="Gene3D" id="3.60.10.10">
    <property type="entry name" value="Endonuclease/exonuclease/phosphatase"/>
    <property type="match status" value="1"/>
</dbReference>
<dbReference type="SUPFAM" id="SSF56219">
    <property type="entry name" value="DNase I-like"/>
    <property type="match status" value="1"/>
</dbReference>
<dbReference type="Proteomes" id="UP000233469">
    <property type="component" value="Unassembled WGS sequence"/>
</dbReference>
<reference evidence="1 2" key="1">
    <citation type="submission" date="2016-04" db="EMBL/GenBank/DDBJ databases">
        <title>Genome analyses suggest a sexual origin of heterokaryosis in a supposedly ancient asexual fungus.</title>
        <authorList>
            <person name="Ropars J."/>
            <person name="Sedzielewska K."/>
            <person name="Noel J."/>
            <person name="Charron P."/>
            <person name="Farinelli L."/>
            <person name="Marton T."/>
            <person name="Kruger M."/>
            <person name="Pelin A."/>
            <person name="Brachmann A."/>
            <person name="Corradi N."/>
        </authorList>
    </citation>
    <scope>NUCLEOTIDE SEQUENCE [LARGE SCALE GENOMIC DNA]</scope>
    <source>
        <strain evidence="1 2">C2</strain>
    </source>
</reference>